<name>W4FSX2_APHAT</name>
<protein>
    <recommendedName>
        <fullName evidence="2">Tc1-like transposase DDE domain-containing protein</fullName>
    </recommendedName>
</protein>
<dbReference type="RefSeq" id="XP_009839983.1">
    <property type="nucleotide sequence ID" value="XM_009841681.1"/>
</dbReference>
<dbReference type="Gene3D" id="3.30.420.10">
    <property type="entry name" value="Ribonuclease H-like superfamily/Ribonuclease H"/>
    <property type="match status" value="1"/>
</dbReference>
<dbReference type="InterPro" id="IPR036397">
    <property type="entry name" value="RNaseH_sf"/>
</dbReference>
<accession>W4FSX2</accession>
<evidence type="ECO:0008006" key="2">
    <source>
        <dbReference type="Google" id="ProtNLM"/>
    </source>
</evidence>
<organism evidence="1">
    <name type="scientific">Aphanomyces astaci</name>
    <name type="common">Crayfish plague agent</name>
    <dbReference type="NCBI Taxonomy" id="112090"/>
    <lineage>
        <taxon>Eukaryota</taxon>
        <taxon>Sar</taxon>
        <taxon>Stramenopiles</taxon>
        <taxon>Oomycota</taxon>
        <taxon>Saprolegniomycetes</taxon>
        <taxon>Saprolegniales</taxon>
        <taxon>Verrucalvaceae</taxon>
        <taxon>Aphanomyces</taxon>
    </lineage>
</organism>
<dbReference type="PANTHER" id="PTHR47169:SF2">
    <property type="entry name" value="OS01G0541250 PROTEIN"/>
    <property type="match status" value="1"/>
</dbReference>
<reference evidence="1" key="1">
    <citation type="submission" date="2013-12" db="EMBL/GenBank/DDBJ databases">
        <title>The Genome Sequence of Aphanomyces astaci APO3.</title>
        <authorList>
            <consortium name="The Broad Institute Genomics Platform"/>
            <person name="Russ C."/>
            <person name="Tyler B."/>
            <person name="van West P."/>
            <person name="Dieguez-Uribeondo J."/>
            <person name="Young S.K."/>
            <person name="Zeng Q."/>
            <person name="Gargeya S."/>
            <person name="Fitzgerald M."/>
            <person name="Abouelleil A."/>
            <person name="Alvarado L."/>
            <person name="Chapman S.B."/>
            <person name="Gainer-Dewar J."/>
            <person name="Goldberg J."/>
            <person name="Griggs A."/>
            <person name="Gujja S."/>
            <person name="Hansen M."/>
            <person name="Howarth C."/>
            <person name="Imamovic A."/>
            <person name="Ireland A."/>
            <person name="Larimer J."/>
            <person name="McCowan C."/>
            <person name="Murphy C."/>
            <person name="Pearson M."/>
            <person name="Poon T.W."/>
            <person name="Priest M."/>
            <person name="Roberts A."/>
            <person name="Saif S."/>
            <person name="Shea T."/>
            <person name="Sykes S."/>
            <person name="Wortman J."/>
            <person name="Nusbaum C."/>
            <person name="Birren B."/>
        </authorList>
    </citation>
    <scope>NUCLEOTIDE SEQUENCE [LARGE SCALE GENOMIC DNA]</scope>
    <source>
        <strain evidence="1">APO3</strain>
    </source>
</reference>
<dbReference type="PANTHER" id="PTHR47169">
    <property type="entry name" value="OS01G0541250 PROTEIN"/>
    <property type="match status" value="1"/>
</dbReference>
<dbReference type="VEuPathDB" id="FungiDB:H257_13975"/>
<proteinExistence type="predicted"/>
<dbReference type="AlphaFoldDB" id="W4FSX2"/>
<dbReference type="EMBL" id="KI913165">
    <property type="protein sequence ID" value="ETV70600.1"/>
    <property type="molecule type" value="Genomic_DNA"/>
</dbReference>
<evidence type="ECO:0000313" key="1">
    <source>
        <dbReference type="EMBL" id="ETV70600.1"/>
    </source>
</evidence>
<dbReference type="GO" id="GO:0003676">
    <property type="term" value="F:nucleic acid binding"/>
    <property type="evidence" value="ECO:0007669"/>
    <property type="project" value="InterPro"/>
</dbReference>
<dbReference type="GeneID" id="20815971"/>
<sequence length="185" mass="20602">MFLAAVGHPRFDKARVTSLVNVNGTVYRDFVLNKVVPAIKAGFPSANKHVLLQHDIATPHASVTDADLASVYTNDWTFAMRRQPPNSPDFNVLDLSFFASIQSLQYKKISRTVNDVVRHTMDALSELNYEKLADVFLTYQLVMRLVIEHDGDNKFALPHLKKAALRRAGLLMSNVTCPCVAAFVG</sequence>
<gene>
    <name evidence="1" type="ORF">H257_13975</name>
</gene>
<dbReference type="OrthoDB" id="75972at2759"/>